<dbReference type="Gene3D" id="1.50.10.100">
    <property type="entry name" value="Chondroitin AC/alginate lyase"/>
    <property type="match status" value="1"/>
</dbReference>
<dbReference type="STRING" id="1151754.M9LYI9"/>
<feature type="chain" id="PRO_5004100520" description="Alginate lyase domain-containing protein" evidence="1">
    <location>
        <begin position="19"/>
        <end position="402"/>
    </location>
</feature>
<evidence type="ECO:0000313" key="2">
    <source>
        <dbReference type="EMBL" id="GAC75879.1"/>
    </source>
</evidence>
<dbReference type="Proteomes" id="UP000011976">
    <property type="component" value="Unassembled WGS sequence"/>
</dbReference>
<dbReference type="SUPFAM" id="SSF48230">
    <property type="entry name" value="Chondroitin AC/alginate lyase"/>
    <property type="match status" value="1"/>
</dbReference>
<keyword evidence="1" id="KW-0732">Signal</keyword>
<accession>M9LYI9</accession>
<evidence type="ECO:0008006" key="4">
    <source>
        <dbReference type="Google" id="ProtNLM"/>
    </source>
</evidence>
<evidence type="ECO:0000313" key="3">
    <source>
        <dbReference type="Proteomes" id="UP000011976"/>
    </source>
</evidence>
<organism evidence="2 3">
    <name type="scientific">Pseudozyma antarctica (strain T-34)</name>
    <name type="common">Yeast</name>
    <name type="synonym">Candida antarctica</name>
    <dbReference type="NCBI Taxonomy" id="1151754"/>
    <lineage>
        <taxon>Eukaryota</taxon>
        <taxon>Fungi</taxon>
        <taxon>Dikarya</taxon>
        <taxon>Basidiomycota</taxon>
        <taxon>Ustilaginomycotina</taxon>
        <taxon>Ustilaginomycetes</taxon>
        <taxon>Ustilaginales</taxon>
        <taxon>Ustilaginaceae</taxon>
        <taxon>Moesziomyces</taxon>
    </lineage>
</organism>
<dbReference type="InterPro" id="IPR008929">
    <property type="entry name" value="Chondroitin_lyas"/>
</dbReference>
<protein>
    <recommendedName>
        <fullName evidence="4">Alginate lyase domain-containing protein</fullName>
    </recommendedName>
</protein>
<reference evidence="3" key="1">
    <citation type="journal article" date="2013" name="Genome Announc.">
        <title>Genome sequence of the basidiomycetous yeast Pseudozyma antarctica T-34, a producer of the glycolipid biosurfactants mannosylerythritol lipids.</title>
        <authorList>
            <person name="Morita T."/>
            <person name="Koike H."/>
            <person name="Koyama Y."/>
            <person name="Hagiwara H."/>
            <person name="Ito E."/>
            <person name="Fukuoka T."/>
            <person name="Imura T."/>
            <person name="Machida M."/>
            <person name="Kitamoto D."/>
        </authorList>
    </citation>
    <scope>NUCLEOTIDE SEQUENCE [LARGE SCALE GENOMIC DNA]</scope>
    <source>
        <strain evidence="3">T-34</strain>
    </source>
</reference>
<sequence>MKFCLTALFFAATTVVNALVRDVPGLNGAIPPTNLANVKFHKRRPADFQHPGLWHTHEDLERMRIGVANQLEPWCSAFANFSADVYSSSSYKMKGPFPVISRGSVSNYTSFTSDARAAWQNALMWYITGDDAHRNVSTSILDGWGSNLTDIIGTDRSLLLGTEGLLFVNAAEIMRWEGNWTEQGATYKGGTGFSVQLYWLFARQSVIVGQANYGMASIHALLNYAIYLEDVSMYNYALDMLQNDPCAGLEANFDVKTGQGSESGRDQGHAQISIGWTALAAKTILSQGGDMFKEHNNLILRGAEYAGQYNSNKTVPFDPSFYRCEAVLVDGPWNAVSNASRGLNRPVYDLVYYEYIQRLRVDSEAIEEVKRLSPPESNVTSADLPSWGDLLWAYNSTSSSQA</sequence>
<feature type="signal peptide" evidence="1">
    <location>
        <begin position="1"/>
        <end position="18"/>
    </location>
</feature>
<evidence type="ECO:0000256" key="1">
    <source>
        <dbReference type="SAM" id="SignalP"/>
    </source>
</evidence>
<name>M9LYI9_PSEA3</name>
<dbReference type="AlphaFoldDB" id="M9LYI9"/>
<proteinExistence type="predicted"/>
<dbReference type="EMBL" id="DF196784">
    <property type="protein sequence ID" value="GAC75879.1"/>
    <property type="molecule type" value="Genomic_DNA"/>
</dbReference>
<gene>
    <name evidence="2" type="ORF">PANT_18c00103</name>
</gene>